<proteinExistence type="predicted"/>
<evidence type="ECO:0000313" key="1">
    <source>
        <dbReference type="EMBL" id="KAF2632303.1"/>
    </source>
</evidence>
<comment type="caution">
    <text evidence="1">The sequence shown here is derived from an EMBL/GenBank/DDBJ whole genome shotgun (WGS) entry which is preliminary data.</text>
</comment>
<name>A0ACB6SG42_9PLEO</name>
<dbReference type="EMBL" id="MU006703">
    <property type="protein sequence ID" value="KAF2632303.1"/>
    <property type="molecule type" value="Genomic_DNA"/>
</dbReference>
<dbReference type="Proteomes" id="UP000799754">
    <property type="component" value="Unassembled WGS sequence"/>
</dbReference>
<keyword evidence="2" id="KW-1185">Reference proteome</keyword>
<accession>A0ACB6SG42</accession>
<evidence type="ECO:0000313" key="2">
    <source>
        <dbReference type="Proteomes" id="UP000799754"/>
    </source>
</evidence>
<protein>
    <submittedName>
        <fullName evidence="1">Uncharacterized protein</fullName>
    </submittedName>
</protein>
<reference evidence="1" key="1">
    <citation type="journal article" date="2020" name="Stud. Mycol.">
        <title>101 Dothideomycetes genomes: a test case for predicting lifestyles and emergence of pathogens.</title>
        <authorList>
            <person name="Haridas S."/>
            <person name="Albert R."/>
            <person name="Binder M."/>
            <person name="Bloem J."/>
            <person name="Labutti K."/>
            <person name="Salamov A."/>
            <person name="Andreopoulos B."/>
            <person name="Baker S."/>
            <person name="Barry K."/>
            <person name="Bills G."/>
            <person name="Bluhm B."/>
            <person name="Cannon C."/>
            <person name="Castanera R."/>
            <person name="Culley D."/>
            <person name="Daum C."/>
            <person name="Ezra D."/>
            <person name="Gonzalez J."/>
            <person name="Henrissat B."/>
            <person name="Kuo A."/>
            <person name="Liang C."/>
            <person name="Lipzen A."/>
            <person name="Lutzoni F."/>
            <person name="Magnuson J."/>
            <person name="Mondo S."/>
            <person name="Nolan M."/>
            <person name="Ohm R."/>
            <person name="Pangilinan J."/>
            <person name="Park H.-J."/>
            <person name="Ramirez L."/>
            <person name="Alfaro M."/>
            <person name="Sun H."/>
            <person name="Tritt A."/>
            <person name="Yoshinaga Y."/>
            <person name="Zwiers L.-H."/>
            <person name="Turgeon B."/>
            <person name="Goodwin S."/>
            <person name="Spatafora J."/>
            <person name="Crous P."/>
            <person name="Grigoriev I."/>
        </authorList>
    </citation>
    <scope>NUCLEOTIDE SEQUENCE</scope>
    <source>
        <strain evidence="1">CBS 525.71</strain>
    </source>
</reference>
<gene>
    <name evidence="1" type="ORF">BU25DRAFT_148562</name>
</gene>
<organism evidence="1 2">
    <name type="scientific">Macroventuria anomochaeta</name>
    <dbReference type="NCBI Taxonomy" id="301207"/>
    <lineage>
        <taxon>Eukaryota</taxon>
        <taxon>Fungi</taxon>
        <taxon>Dikarya</taxon>
        <taxon>Ascomycota</taxon>
        <taxon>Pezizomycotina</taxon>
        <taxon>Dothideomycetes</taxon>
        <taxon>Pleosporomycetidae</taxon>
        <taxon>Pleosporales</taxon>
        <taxon>Pleosporineae</taxon>
        <taxon>Didymellaceae</taxon>
        <taxon>Macroventuria</taxon>
    </lineage>
</organism>
<sequence length="212" mass="24787">MNFNWLNSSRLHDVSIAIIGTYPTGPPPISDCFLMKDPTGPPLLKSEYCLKPSSTPPLDLIPEFLQRFHITNLACAIAELLCRVLLVYNSYCMIFWFAFAQEDLEFIDWLIIKKSQLTCQRVQAMHGNLRLFTYDHILEILYLRDVPRRRIWRQHVVFAVGYGIKQCQLSRMTMWPFRLSSACSEVFFVGYEARFVAYLCDCPNLQQTQTWQ</sequence>